<evidence type="ECO:0000313" key="8">
    <source>
        <dbReference type="Proteomes" id="UP000246018"/>
    </source>
</evidence>
<feature type="transmembrane region" description="Helical" evidence="5">
    <location>
        <begin position="356"/>
        <end position="378"/>
    </location>
</feature>
<dbReference type="GO" id="GO:0005886">
    <property type="term" value="C:plasma membrane"/>
    <property type="evidence" value="ECO:0007669"/>
    <property type="project" value="UniProtKB-SubCell"/>
</dbReference>
<evidence type="ECO:0000256" key="4">
    <source>
        <dbReference type="ARBA" id="ARBA00023136"/>
    </source>
</evidence>
<evidence type="ECO:0000256" key="3">
    <source>
        <dbReference type="ARBA" id="ARBA00022989"/>
    </source>
</evidence>
<reference evidence="7 8" key="1">
    <citation type="submission" date="2018-04" db="EMBL/GenBank/DDBJ databases">
        <title>Genome of Nocardioides gansuensis WSJ-1.</title>
        <authorList>
            <person name="Wu S."/>
            <person name="Wang G."/>
        </authorList>
    </citation>
    <scope>NUCLEOTIDE SEQUENCE [LARGE SCALE GENOMIC DNA]</scope>
    <source>
        <strain evidence="7 8">WSJ-1</strain>
    </source>
</reference>
<dbReference type="Proteomes" id="UP000246018">
    <property type="component" value="Unassembled WGS sequence"/>
</dbReference>
<feature type="transmembrane region" description="Helical" evidence="5">
    <location>
        <begin position="105"/>
        <end position="127"/>
    </location>
</feature>
<feature type="transmembrane region" description="Helical" evidence="5">
    <location>
        <begin position="299"/>
        <end position="320"/>
    </location>
</feature>
<dbReference type="PANTHER" id="PTHR42718">
    <property type="entry name" value="MAJOR FACILITATOR SUPERFAMILY MULTIDRUG TRANSPORTER MFSC"/>
    <property type="match status" value="1"/>
</dbReference>
<comment type="caution">
    <text evidence="7">The sequence shown here is derived from an EMBL/GenBank/DDBJ whole genome shotgun (WGS) entry which is preliminary data.</text>
</comment>
<dbReference type="InterPro" id="IPR020846">
    <property type="entry name" value="MFS_dom"/>
</dbReference>
<gene>
    <name evidence="7" type="ORF">DDE18_18760</name>
</gene>
<dbReference type="PROSITE" id="PS50850">
    <property type="entry name" value="MFS"/>
    <property type="match status" value="1"/>
</dbReference>
<dbReference type="Gene3D" id="1.20.1250.20">
    <property type="entry name" value="MFS general substrate transporter like domains"/>
    <property type="match status" value="1"/>
</dbReference>
<feature type="transmembrane region" description="Helical" evidence="5">
    <location>
        <begin position="170"/>
        <end position="187"/>
    </location>
</feature>
<dbReference type="SUPFAM" id="SSF103473">
    <property type="entry name" value="MFS general substrate transporter"/>
    <property type="match status" value="1"/>
</dbReference>
<feature type="transmembrane region" description="Helical" evidence="5">
    <location>
        <begin position="332"/>
        <end position="350"/>
    </location>
</feature>
<keyword evidence="4 5" id="KW-0472">Membrane</keyword>
<proteinExistence type="predicted"/>
<keyword evidence="8" id="KW-1185">Reference proteome</keyword>
<feature type="transmembrane region" description="Helical" evidence="5">
    <location>
        <begin position="231"/>
        <end position="247"/>
    </location>
</feature>
<feature type="transmembrane region" description="Helical" evidence="5">
    <location>
        <begin position="80"/>
        <end position="99"/>
    </location>
</feature>
<keyword evidence="3 5" id="KW-1133">Transmembrane helix</keyword>
<accession>A0A2T8F655</accession>
<keyword evidence="2 5" id="KW-0812">Transmembrane</keyword>
<feature type="transmembrane region" description="Helical" evidence="5">
    <location>
        <begin position="426"/>
        <end position="447"/>
    </location>
</feature>
<feature type="transmembrane region" description="Helical" evidence="5">
    <location>
        <begin position="268"/>
        <end position="287"/>
    </location>
</feature>
<dbReference type="PANTHER" id="PTHR42718:SF49">
    <property type="entry name" value="EXPORT PROTEIN"/>
    <property type="match status" value="1"/>
</dbReference>
<dbReference type="AlphaFoldDB" id="A0A2T8F655"/>
<feature type="transmembrane region" description="Helical" evidence="5">
    <location>
        <begin position="399"/>
        <end position="420"/>
    </location>
</feature>
<organism evidence="7 8">
    <name type="scientific">Nocardioides gansuensis</name>
    <dbReference type="NCBI Taxonomy" id="2138300"/>
    <lineage>
        <taxon>Bacteria</taxon>
        <taxon>Bacillati</taxon>
        <taxon>Actinomycetota</taxon>
        <taxon>Actinomycetes</taxon>
        <taxon>Propionibacteriales</taxon>
        <taxon>Nocardioidaceae</taxon>
        <taxon>Nocardioides</taxon>
    </lineage>
</organism>
<evidence type="ECO:0000256" key="2">
    <source>
        <dbReference type="ARBA" id="ARBA00022692"/>
    </source>
</evidence>
<dbReference type="EMBL" id="QDGZ01000009">
    <property type="protein sequence ID" value="PVG81195.1"/>
    <property type="molecule type" value="Genomic_DNA"/>
</dbReference>
<feature type="transmembrane region" description="Helical" evidence="5">
    <location>
        <begin position="139"/>
        <end position="158"/>
    </location>
</feature>
<evidence type="ECO:0000256" key="5">
    <source>
        <dbReference type="SAM" id="Phobius"/>
    </source>
</evidence>
<name>A0A2T8F655_9ACTN</name>
<protein>
    <submittedName>
        <fullName evidence="7">MFS transporter</fullName>
    </submittedName>
</protein>
<dbReference type="InterPro" id="IPR036259">
    <property type="entry name" value="MFS_trans_sf"/>
</dbReference>
<comment type="subcellular location">
    <subcellularLocation>
        <location evidence="1">Cell membrane</location>
        <topology evidence="1">Multi-pass membrane protein</topology>
    </subcellularLocation>
</comment>
<dbReference type="GO" id="GO:0022857">
    <property type="term" value="F:transmembrane transporter activity"/>
    <property type="evidence" value="ECO:0007669"/>
    <property type="project" value="InterPro"/>
</dbReference>
<feature type="transmembrane region" description="Helical" evidence="5">
    <location>
        <begin position="50"/>
        <end position="68"/>
    </location>
</feature>
<feature type="transmembrane region" description="Helical" evidence="5">
    <location>
        <begin position="199"/>
        <end position="219"/>
    </location>
</feature>
<evidence type="ECO:0000313" key="7">
    <source>
        <dbReference type="EMBL" id="PVG81195.1"/>
    </source>
</evidence>
<feature type="domain" description="Major facilitator superfamily (MFS) profile" evidence="6">
    <location>
        <begin position="14"/>
        <end position="453"/>
    </location>
</feature>
<evidence type="ECO:0000256" key="1">
    <source>
        <dbReference type="ARBA" id="ARBA00004651"/>
    </source>
</evidence>
<dbReference type="Pfam" id="PF07690">
    <property type="entry name" value="MFS_1"/>
    <property type="match status" value="1"/>
</dbReference>
<dbReference type="InterPro" id="IPR011701">
    <property type="entry name" value="MFS"/>
</dbReference>
<sequence>MNVKPSSSIATSRPLAPVTLGTALVLVTYVTPMATIPATAADLGAGPAARAWILSSMSLGLAAALLASGVMGDILGRRRVYVAGSIAMALAAAVCAVAQEPIVFIAARVVEGVGGAAVLACGLAVLAHRYPPGPERIHATSVWAASVGLGIAAGAVLAPALDVGSGWREAYAVTAVLGLALVLPSLLRIEESAAAAPRNLDLAGSGLLIAAMTLGVSALTQGRGGVDVPTVALAVLSAVSFVAFVLVERRVDQPLLDPALLRHPRFRAATGGSFVLGAGIIGMAAFIPTVAQVGLGRGLWAASLPVLAWAGVSVVTSMLARHVPHPLEGSRPIATLLVLVAGGQLLSYGLQADSSMWRLVVAMVVAGVGMGVLNAVLGREAIASVPPASAGTGSGANQTARYLGAACGITLFVTVATHAGDTIIDGWNTAVLVSATLTLVGAAAIALTGRTSHAHRTESH</sequence>
<evidence type="ECO:0000259" key="6">
    <source>
        <dbReference type="PROSITE" id="PS50850"/>
    </source>
</evidence>